<evidence type="ECO:0000259" key="13">
    <source>
        <dbReference type="Pfam" id="PF00593"/>
    </source>
</evidence>
<keyword evidence="7 10" id="KW-0472">Membrane</keyword>
<dbReference type="InterPro" id="IPR036942">
    <property type="entry name" value="Beta-barrel_TonB_sf"/>
</dbReference>
<evidence type="ECO:0000256" key="7">
    <source>
        <dbReference type="ARBA" id="ARBA00023136"/>
    </source>
</evidence>
<comment type="similarity">
    <text evidence="10 11">Belongs to the TonB-dependent receptor family.</text>
</comment>
<accession>A0A6G1ZCW1</accession>
<feature type="domain" description="TonB-dependent receptor-like beta-barrel" evidence="13">
    <location>
        <begin position="362"/>
        <end position="756"/>
    </location>
</feature>
<dbReference type="AlphaFoldDB" id="A0A6G1ZCW1"/>
<dbReference type="PANTHER" id="PTHR30069:SF29">
    <property type="entry name" value="HEMOGLOBIN AND HEMOGLOBIN-HAPTOGLOBIN-BINDING PROTEIN 1-RELATED"/>
    <property type="match status" value="1"/>
</dbReference>
<dbReference type="InterPro" id="IPR000531">
    <property type="entry name" value="Beta-barrel_TonB"/>
</dbReference>
<comment type="caution">
    <text evidence="15">The sequence shown here is derived from an EMBL/GenBank/DDBJ whole genome shotgun (WGS) entry which is preliminary data.</text>
</comment>
<comment type="subcellular location">
    <subcellularLocation>
        <location evidence="1 10">Cell outer membrane</location>
        <topology evidence="1 10">Multi-pass membrane protein</topology>
    </subcellularLocation>
</comment>
<dbReference type="PROSITE" id="PS52016">
    <property type="entry name" value="TONB_DEPENDENT_REC_3"/>
    <property type="match status" value="1"/>
</dbReference>
<dbReference type="Pfam" id="PF13715">
    <property type="entry name" value="CarbopepD_reg_2"/>
    <property type="match status" value="1"/>
</dbReference>
<dbReference type="GO" id="GO:0009279">
    <property type="term" value="C:cell outer membrane"/>
    <property type="evidence" value="ECO:0007669"/>
    <property type="project" value="UniProtKB-SubCell"/>
</dbReference>
<evidence type="ECO:0000256" key="12">
    <source>
        <dbReference type="SAM" id="SignalP"/>
    </source>
</evidence>
<dbReference type="Gene3D" id="2.170.130.10">
    <property type="entry name" value="TonB-dependent receptor, plug domain"/>
    <property type="match status" value="1"/>
</dbReference>
<dbReference type="InterPro" id="IPR039426">
    <property type="entry name" value="TonB-dep_rcpt-like"/>
</dbReference>
<sequence length="783" mass="88897">MRGFIHVFLLFICLFPVSLAAQDRVTLSGEVRGEDGAPLPMVTVAIENTTAGTYTDDRGRYSLSLKPGKHTLIITLFGYNTIKTTLDIRRNKTLDFVMEENSVTLNTVEVYGKSKTQKVKEGALTVNALDIKPQISSLKNLNEMVNRTVGIKIREEGGVGSDFDLSINGLSGNSVRYFIDGMPLDAKGSGISLANLPVNIIDRVEIYKGVVPASLGADALGGAINIITNQDKKNYLDASYGIGSFHTHRADLNGQFVEPKTGLIMKPTVGVNYSKNDYMMKGVEVWDADSRNYIEVNRKRFHDDYFSLLGQLEAGFVDKSWADAFFVSGSYSKVDKELQTGSIQTKVIGDAERRGSAWNISARYQKRFDKINTSASLSHTWDRSLTVDTAYRIYNWDGGFTPSSRNEINGRGRSMRHYDRPLTIFRGGVDYTINRHHSFSLNYLLNRTGNNRRDDIDETFEPTNDVLTKHILGLTYNQSFFDGRWESTLFVKDYINATSVEQNDLSWITGSDEVDRNATKNYWGGGFGWRFICWEALSAKASFEHSVRLPLSRELLGNGTTIYPNLALNPESSDNINFGLFGNWHPASSHSFYYEANGFLRFVDDFIQATVSEKEGMMQYENIPAVHIKGAEGEVRYNWKNSLRIVVNASYNEARDQKKYKTDGKPSATYKNRVPNRPWFYSNADVSYTFHDLAQKDDDLRIGYSWQWIHWFYLSWEAYGAIESKSRIPTQNISNVNVTYSWNKQRYNISLECSNLFDSTAYDNYKLQKPGRAFFAKFRLFIN</sequence>
<dbReference type="InterPro" id="IPR037066">
    <property type="entry name" value="Plug_dom_sf"/>
</dbReference>
<dbReference type="Pfam" id="PF00593">
    <property type="entry name" value="TonB_dep_Rec_b-barrel"/>
    <property type="match status" value="1"/>
</dbReference>
<evidence type="ECO:0000256" key="8">
    <source>
        <dbReference type="ARBA" id="ARBA00023170"/>
    </source>
</evidence>
<dbReference type="RefSeq" id="WP_154278216.1">
    <property type="nucleotide sequence ID" value="NZ_WKLJ01000005.1"/>
</dbReference>
<organism evidence="15">
    <name type="scientific">Parabacteroides goldsteinii</name>
    <dbReference type="NCBI Taxonomy" id="328812"/>
    <lineage>
        <taxon>Bacteria</taxon>
        <taxon>Pseudomonadati</taxon>
        <taxon>Bacteroidota</taxon>
        <taxon>Bacteroidia</taxon>
        <taxon>Bacteroidales</taxon>
        <taxon>Tannerellaceae</taxon>
        <taxon>Parabacteroides</taxon>
    </lineage>
</organism>
<evidence type="ECO:0000256" key="11">
    <source>
        <dbReference type="RuleBase" id="RU003357"/>
    </source>
</evidence>
<dbReference type="InterPro" id="IPR012910">
    <property type="entry name" value="Plug_dom"/>
</dbReference>
<dbReference type="Pfam" id="PF07715">
    <property type="entry name" value="Plug"/>
    <property type="match status" value="1"/>
</dbReference>
<reference evidence="15" key="1">
    <citation type="journal article" date="2019" name="Nat. Med.">
        <title>A library of human gut bacterial isolates paired with longitudinal multiomics data enables mechanistic microbiome research.</title>
        <authorList>
            <person name="Poyet M."/>
            <person name="Groussin M."/>
            <person name="Gibbons S.M."/>
            <person name="Avila-Pacheco J."/>
            <person name="Jiang X."/>
            <person name="Kearney S.M."/>
            <person name="Perrotta A.R."/>
            <person name="Berdy B."/>
            <person name="Zhao S."/>
            <person name="Lieberman T.D."/>
            <person name="Swanson P.K."/>
            <person name="Smith M."/>
            <person name="Roesemann S."/>
            <person name="Alexander J.E."/>
            <person name="Rich S.A."/>
            <person name="Livny J."/>
            <person name="Vlamakis H."/>
            <person name="Clish C."/>
            <person name="Bullock K."/>
            <person name="Deik A."/>
            <person name="Scott J."/>
            <person name="Pierce K.A."/>
            <person name="Xavier R.J."/>
            <person name="Alm E.J."/>
        </authorList>
    </citation>
    <scope>NUCLEOTIDE SEQUENCE</scope>
    <source>
        <strain evidence="15">BIOML-A4</strain>
    </source>
</reference>
<evidence type="ECO:0000256" key="5">
    <source>
        <dbReference type="ARBA" id="ARBA00022729"/>
    </source>
</evidence>
<evidence type="ECO:0000256" key="6">
    <source>
        <dbReference type="ARBA" id="ARBA00023077"/>
    </source>
</evidence>
<evidence type="ECO:0000259" key="14">
    <source>
        <dbReference type="Pfam" id="PF07715"/>
    </source>
</evidence>
<evidence type="ECO:0000256" key="4">
    <source>
        <dbReference type="ARBA" id="ARBA00022692"/>
    </source>
</evidence>
<dbReference type="InterPro" id="IPR008969">
    <property type="entry name" value="CarboxyPept-like_regulatory"/>
</dbReference>
<dbReference type="SUPFAM" id="SSF49464">
    <property type="entry name" value="Carboxypeptidase regulatory domain-like"/>
    <property type="match status" value="1"/>
</dbReference>
<dbReference type="Gene3D" id="2.40.170.20">
    <property type="entry name" value="TonB-dependent receptor, beta-barrel domain"/>
    <property type="match status" value="1"/>
</dbReference>
<keyword evidence="5 12" id="KW-0732">Signal</keyword>
<dbReference type="GO" id="GO:0015344">
    <property type="term" value="F:siderophore uptake transmembrane transporter activity"/>
    <property type="evidence" value="ECO:0007669"/>
    <property type="project" value="TreeGrafter"/>
</dbReference>
<evidence type="ECO:0000313" key="15">
    <source>
        <dbReference type="EMBL" id="MRY11618.1"/>
    </source>
</evidence>
<dbReference type="PANTHER" id="PTHR30069">
    <property type="entry name" value="TONB-DEPENDENT OUTER MEMBRANE RECEPTOR"/>
    <property type="match status" value="1"/>
</dbReference>
<evidence type="ECO:0000256" key="3">
    <source>
        <dbReference type="ARBA" id="ARBA00022452"/>
    </source>
</evidence>
<feature type="signal peptide" evidence="12">
    <location>
        <begin position="1"/>
        <end position="20"/>
    </location>
</feature>
<keyword evidence="4 10" id="KW-0812">Transmembrane</keyword>
<dbReference type="Gene3D" id="2.60.40.1120">
    <property type="entry name" value="Carboxypeptidase-like, regulatory domain"/>
    <property type="match status" value="1"/>
</dbReference>
<feature type="chain" id="PRO_5026074391" evidence="12">
    <location>
        <begin position="21"/>
        <end position="783"/>
    </location>
</feature>
<keyword evidence="8 15" id="KW-0675">Receptor</keyword>
<name>A0A6G1ZCW1_9BACT</name>
<feature type="domain" description="TonB-dependent receptor plug" evidence="14">
    <location>
        <begin position="127"/>
        <end position="223"/>
    </location>
</feature>
<dbReference type="EMBL" id="WKLP01000011">
    <property type="protein sequence ID" value="MRY11618.1"/>
    <property type="molecule type" value="Genomic_DNA"/>
</dbReference>
<keyword evidence="3 10" id="KW-1134">Transmembrane beta strand</keyword>
<evidence type="ECO:0000256" key="2">
    <source>
        <dbReference type="ARBA" id="ARBA00022448"/>
    </source>
</evidence>
<keyword evidence="9 10" id="KW-0998">Cell outer membrane</keyword>
<gene>
    <name evidence="15" type="ORF">GKE01_09070</name>
</gene>
<evidence type="ECO:0000256" key="9">
    <source>
        <dbReference type="ARBA" id="ARBA00023237"/>
    </source>
</evidence>
<keyword evidence="6 11" id="KW-0798">TonB box</keyword>
<protein>
    <submittedName>
        <fullName evidence="15">TonB-dependent receptor plug domain-containing protein</fullName>
    </submittedName>
</protein>
<proteinExistence type="inferred from homology"/>
<evidence type="ECO:0000256" key="1">
    <source>
        <dbReference type="ARBA" id="ARBA00004571"/>
    </source>
</evidence>
<dbReference type="SUPFAM" id="SSF56935">
    <property type="entry name" value="Porins"/>
    <property type="match status" value="1"/>
</dbReference>
<evidence type="ECO:0000256" key="10">
    <source>
        <dbReference type="PROSITE-ProRule" id="PRU01360"/>
    </source>
</evidence>
<keyword evidence="2 10" id="KW-0813">Transport</keyword>
<dbReference type="GO" id="GO:0044718">
    <property type="term" value="P:siderophore transmembrane transport"/>
    <property type="evidence" value="ECO:0007669"/>
    <property type="project" value="TreeGrafter"/>
</dbReference>